<dbReference type="GO" id="GO:0110001">
    <property type="term" value="C:toxin-antitoxin complex"/>
    <property type="evidence" value="ECO:0007669"/>
    <property type="project" value="InterPro"/>
</dbReference>
<keyword evidence="8" id="KW-1185">Reference proteome</keyword>
<keyword evidence="3" id="KW-0540">Nuclease</keyword>
<dbReference type="Gene3D" id="1.20.120.580">
    <property type="entry name" value="bsu32300-like"/>
    <property type="match status" value="1"/>
</dbReference>
<protein>
    <submittedName>
        <fullName evidence="7">Uncharacterized protein with HEPN domain</fullName>
    </submittedName>
</protein>
<dbReference type="EMBL" id="SLUN01000026">
    <property type="protein sequence ID" value="TCL62258.1"/>
    <property type="molecule type" value="Genomic_DNA"/>
</dbReference>
<comment type="caution">
    <text evidence="7">The sequence shown here is derived from an EMBL/GenBank/DDBJ whole genome shotgun (WGS) entry which is preliminary data.</text>
</comment>
<comment type="similarity">
    <text evidence="6">Belongs to the HepT RNase toxin family.</text>
</comment>
<name>A0A4R1R9C5_HYDET</name>
<gene>
    <name evidence="7" type="ORF">EDC14_10261</name>
</gene>
<keyword evidence="5" id="KW-0378">Hydrolase</keyword>
<evidence type="ECO:0000313" key="7">
    <source>
        <dbReference type="EMBL" id="TCL62258.1"/>
    </source>
</evidence>
<evidence type="ECO:0000256" key="5">
    <source>
        <dbReference type="ARBA" id="ARBA00022801"/>
    </source>
</evidence>
<keyword evidence="4" id="KW-0547">Nucleotide-binding</keyword>
<dbReference type="Proteomes" id="UP000295008">
    <property type="component" value="Unassembled WGS sequence"/>
</dbReference>
<evidence type="ECO:0000256" key="3">
    <source>
        <dbReference type="ARBA" id="ARBA00022722"/>
    </source>
</evidence>
<dbReference type="GO" id="GO:0016787">
    <property type="term" value="F:hydrolase activity"/>
    <property type="evidence" value="ECO:0007669"/>
    <property type="project" value="UniProtKB-KW"/>
</dbReference>
<dbReference type="Pfam" id="PF01934">
    <property type="entry name" value="HepT-like"/>
    <property type="match status" value="1"/>
</dbReference>
<evidence type="ECO:0000256" key="2">
    <source>
        <dbReference type="ARBA" id="ARBA00022649"/>
    </source>
</evidence>
<dbReference type="PANTHER" id="PTHR34139">
    <property type="entry name" value="UPF0331 PROTEIN MJ0127"/>
    <property type="match status" value="1"/>
</dbReference>
<reference evidence="7 8" key="1">
    <citation type="submission" date="2019-03" db="EMBL/GenBank/DDBJ databases">
        <title>Genomic Encyclopedia of Type Strains, Phase IV (KMG-IV): sequencing the most valuable type-strain genomes for metagenomic binning, comparative biology and taxonomic classification.</title>
        <authorList>
            <person name="Goeker M."/>
        </authorList>
    </citation>
    <scope>NUCLEOTIDE SEQUENCE [LARGE SCALE GENOMIC DNA]</scope>
    <source>
        <strain evidence="7 8">LX-B</strain>
    </source>
</reference>
<dbReference type="PANTHER" id="PTHR34139:SF1">
    <property type="entry name" value="RNASE MJ1380-RELATED"/>
    <property type="match status" value="1"/>
</dbReference>
<accession>A0A4R1R9C5</accession>
<evidence type="ECO:0000256" key="4">
    <source>
        <dbReference type="ARBA" id="ARBA00022741"/>
    </source>
</evidence>
<dbReference type="GO" id="GO:0000166">
    <property type="term" value="F:nucleotide binding"/>
    <property type="evidence" value="ECO:0007669"/>
    <property type="project" value="UniProtKB-KW"/>
</dbReference>
<proteinExistence type="inferred from homology"/>
<evidence type="ECO:0000313" key="8">
    <source>
        <dbReference type="Proteomes" id="UP000295008"/>
    </source>
</evidence>
<keyword evidence="2" id="KW-1277">Toxin-antitoxin system</keyword>
<dbReference type="InterPro" id="IPR037038">
    <property type="entry name" value="HepT-like_sf"/>
</dbReference>
<dbReference type="RefSeq" id="WP_341540173.1">
    <property type="nucleotide sequence ID" value="NZ_SLUN01000026.1"/>
</dbReference>
<keyword evidence="1" id="KW-0597">Phosphoprotein</keyword>
<organism evidence="7 8">
    <name type="scientific">Hydrogenispora ethanolica</name>
    <dbReference type="NCBI Taxonomy" id="1082276"/>
    <lineage>
        <taxon>Bacteria</taxon>
        <taxon>Bacillati</taxon>
        <taxon>Bacillota</taxon>
        <taxon>Hydrogenispora</taxon>
    </lineage>
</organism>
<dbReference type="AlphaFoldDB" id="A0A4R1R9C5"/>
<dbReference type="GO" id="GO:0004540">
    <property type="term" value="F:RNA nuclease activity"/>
    <property type="evidence" value="ECO:0007669"/>
    <property type="project" value="InterPro"/>
</dbReference>
<sequence length="98" mass="11584">MLEAIKRIEKYAARGRHAFAGDELIQTYVVHNLQIFGEAAFKLSSEYRDQYPEIPWAKIMGMRHILVHDYFAIDLEIVWNVVENELPILKKKLQEIIR</sequence>
<evidence type="ECO:0000256" key="6">
    <source>
        <dbReference type="ARBA" id="ARBA00024207"/>
    </source>
</evidence>
<dbReference type="InterPro" id="IPR008201">
    <property type="entry name" value="HepT-like"/>
</dbReference>
<evidence type="ECO:0000256" key="1">
    <source>
        <dbReference type="ARBA" id="ARBA00022553"/>
    </source>
</evidence>
<dbReference type="InterPro" id="IPR051813">
    <property type="entry name" value="HepT_RNase_toxin"/>
</dbReference>